<feature type="compositionally biased region" description="Basic and acidic residues" evidence="1">
    <location>
        <begin position="145"/>
        <end position="154"/>
    </location>
</feature>
<feature type="region of interest" description="Disordered" evidence="1">
    <location>
        <begin position="201"/>
        <end position="229"/>
    </location>
</feature>
<evidence type="ECO:0000313" key="3">
    <source>
        <dbReference type="Proteomes" id="UP001530377"/>
    </source>
</evidence>
<feature type="compositionally biased region" description="Basic and acidic residues" evidence="1">
    <location>
        <begin position="201"/>
        <end position="211"/>
    </location>
</feature>
<sequence length="442" mass="50804">MLQCDQLGLSSIRDKSKSIPKCFGSRDSETVDNANSVEDDFESPIKDTVVENASSQDREQSVNKVEQLTQPVLKSAAPDHENLQEEISVSSQSQGEHEDQYIVVIVAKPLDAHTTPDKQSNSKGKKNCGAVCLPTDAQYQEEAKESLHFEHTERSASSVPRSFAKTKSMKLKNAGCMLSAKKEPARQSHYSLERLAQLSKPTERRSDDYYKTTHKPKKTSIDPSEGGPNFADFLERMESKEAERRERAQRAAAKALYDAKVDKNCGAIQSFEEMYKGKIECNKDGCRGEKNCYVSHKKFKLKRFEERMKRSAQRRSLILDRIEEERKLKILSTTQKMSHRQKELKETVSQEHFNIRTANDIRKRSEKLANLEQTAREMLEKEHSFKPNLNVAEHLIKNRQGGLDHLAQPSRRYTDEYQPPYDEIEQMLEKSRRRKKPLDSHK</sequence>
<gene>
    <name evidence="2" type="ORF">ACHAXA_001652</name>
</gene>
<evidence type="ECO:0000256" key="1">
    <source>
        <dbReference type="SAM" id="MobiDB-lite"/>
    </source>
</evidence>
<reference evidence="2 3" key="1">
    <citation type="submission" date="2024-10" db="EMBL/GenBank/DDBJ databases">
        <title>Updated reference genomes for cyclostephanoid diatoms.</title>
        <authorList>
            <person name="Roberts W.R."/>
            <person name="Alverson A.J."/>
        </authorList>
    </citation>
    <scope>NUCLEOTIDE SEQUENCE [LARGE SCALE GENOMIC DNA]</scope>
    <source>
        <strain evidence="2 3">AJA228-03</strain>
    </source>
</reference>
<dbReference type="Proteomes" id="UP001530377">
    <property type="component" value="Unassembled WGS sequence"/>
</dbReference>
<dbReference type="EMBL" id="JALLPB020000163">
    <property type="protein sequence ID" value="KAL3816165.1"/>
    <property type="molecule type" value="Genomic_DNA"/>
</dbReference>
<evidence type="ECO:0000313" key="2">
    <source>
        <dbReference type="EMBL" id="KAL3816165.1"/>
    </source>
</evidence>
<organism evidence="2 3">
    <name type="scientific">Cyclostephanos tholiformis</name>
    <dbReference type="NCBI Taxonomy" id="382380"/>
    <lineage>
        <taxon>Eukaryota</taxon>
        <taxon>Sar</taxon>
        <taxon>Stramenopiles</taxon>
        <taxon>Ochrophyta</taxon>
        <taxon>Bacillariophyta</taxon>
        <taxon>Coscinodiscophyceae</taxon>
        <taxon>Thalassiosirophycidae</taxon>
        <taxon>Stephanodiscales</taxon>
        <taxon>Stephanodiscaceae</taxon>
        <taxon>Cyclostephanos</taxon>
    </lineage>
</organism>
<keyword evidence="3" id="KW-1185">Reference proteome</keyword>
<feature type="compositionally biased region" description="Polar residues" evidence="1">
    <location>
        <begin position="85"/>
        <end position="94"/>
    </location>
</feature>
<feature type="region of interest" description="Disordered" evidence="1">
    <location>
        <begin position="145"/>
        <end position="164"/>
    </location>
</feature>
<feature type="region of interest" description="Disordered" evidence="1">
    <location>
        <begin position="1"/>
        <end position="100"/>
    </location>
</feature>
<protein>
    <submittedName>
        <fullName evidence="2">Uncharacterized protein</fullName>
    </submittedName>
</protein>
<comment type="caution">
    <text evidence="2">The sequence shown here is derived from an EMBL/GenBank/DDBJ whole genome shotgun (WGS) entry which is preliminary data.</text>
</comment>
<proteinExistence type="predicted"/>
<name>A0ABD3RVD4_9STRA</name>
<accession>A0ABD3RVD4</accession>
<feature type="compositionally biased region" description="Polar residues" evidence="1">
    <location>
        <begin position="62"/>
        <end position="72"/>
    </location>
</feature>
<feature type="region of interest" description="Disordered" evidence="1">
    <location>
        <begin position="402"/>
        <end position="422"/>
    </location>
</feature>
<dbReference type="AlphaFoldDB" id="A0ABD3RVD4"/>